<keyword evidence="7 9" id="KW-0414">Isoprene biosynthesis</keyword>
<dbReference type="GO" id="GO:0030145">
    <property type="term" value="F:manganese ion binding"/>
    <property type="evidence" value="ECO:0007669"/>
    <property type="project" value="TreeGrafter"/>
</dbReference>
<feature type="binding site" evidence="9">
    <location>
        <position position="123"/>
    </location>
    <ligand>
        <name>1-deoxy-D-xylulose 5-phosphate</name>
        <dbReference type="ChEBI" id="CHEBI:57792"/>
    </ligand>
</feature>
<dbReference type="OrthoDB" id="9806546at2"/>
<dbReference type="SUPFAM" id="SSF51735">
    <property type="entry name" value="NAD(P)-binding Rossmann-fold domains"/>
    <property type="match status" value="1"/>
</dbReference>
<evidence type="ECO:0000256" key="5">
    <source>
        <dbReference type="ARBA" id="ARBA00023002"/>
    </source>
</evidence>
<dbReference type="Pfam" id="PF02670">
    <property type="entry name" value="DXP_reductoisom"/>
    <property type="match status" value="1"/>
</dbReference>
<protein>
    <recommendedName>
        <fullName evidence="9">1-deoxy-D-xylulose 5-phosphate reductoisomerase</fullName>
        <shortName evidence="9">DXP reductoisomerase</shortName>
        <ecNumber evidence="9">1.1.1.267</ecNumber>
    </recommendedName>
    <alternativeName>
        <fullName evidence="9">1-deoxyxylulose-5-phosphate reductoisomerase</fullName>
    </alternativeName>
    <alternativeName>
        <fullName evidence="9">2-C-methyl-D-erythritol 4-phosphate synthase</fullName>
    </alternativeName>
</protein>
<feature type="domain" description="1-deoxy-D-xylulose 5-phosphate reductoisomerase C-terminal" evidence="11">
    <location>
        <begin position="144"/>
        <end position="226"/>
    </location>
</feature>
<feature type="domain" description="DXP reductoisomerase C-terminal" evidence="12">
    <location>
        <begin position="258"/>
        <end position="373"/>
    </location>
</feature>
<keyword evidence="13" id="KW-0413">Isomerase</keyword>
<comment type="function">
    <text evidence="9">Catalyzes the NADPH-dependent rearrangement and reduction of 1-deoxy-D-xylulose-5-phosphate (DXP) to 2-C-methyl-D-erythritol 4-phosphate (MEP).</text>
</comment>
<feature type="binding site" evidence="9">
    <location>
        <position position="209"/>
    </location>
    <ligand>
        <name>1-deoxy-D-xylulose 5-phosphate</name>
        <dbReference type="ChEBI" id="CHEBI:57792"/>
    </ligand>
</feature>
<dbReference type="HOGENOM" id="CLU_035714_4_0_9"/>
<evidence type="ECO:0000256" key="2">
    <source>
        <dbReference type="ARBA" id="ARBA00006825"/>
    </source>
</evidence>
<feature type="binding site" evidence="9">
    <location>
        <position position="150"/>
    </location>
    <ligand>
        <name>1-deoxy-D-xylulose 5-phosphate</name>
        <dbReference type="ChEBI" id="CHEBI:57792"/>
    </ligand>
</feature>
<feature type="binding site" evidence="9">
    <location>
        <position position="150"/>
    </location>
    <ligand>
        <name>Mn(2+)</name>
        <dbReference type="ChEBI" id="CHEBI:29035"/>
    </ligand>
</feature>
<reference evidence="14" key="1">
    <citation type="submission" date="2012-02" db="EMBL/GenBank/DDBJ databases">
        <title>Complete sequence of Desulfitobacterium dichloroeliminans LMG P-21439.</title>
        <authorList>
            <person name="Lucas S."/>
            <person name="Han J."/>
            <person name="Lapidus A."/>
            <person name="Cheng J.-F."/>
            <person name="Goodwin L."/>
            <person name="Pitluck S."/>
            <person name="Peters L."/>
            <person name="Ovchinnikova G."/>
            <person name="Teshima H."/>
            <person name="Detter J.C."/>
            <person name="Han C."/>
            <person name="Tapia R."/>
            <person name="Land M."/>
            <person name="Hauser L."/>
            <person name="Kyrpides N."/>
            <person name="Ivanova N."/>
            <person name="Pagani I."/>
            <person name="Kruse T."/>
            <person name="de Vos W.M."/>
            <person name="Boon N."/>
            <person name="Smidt H."/>
            <person name="Woyke T."/>
        </authorList>
    </citation>
    <scope>NUCLEOTIDE SEQUENCE [LARGE SCALE GENOMIC DNA]</scope>
    <source>
        <strain evidence="14">LMG P-21439 / DCA1</strain>
    </source>
</reference>
<feature type="binding site" evidence="9">
    <location>
        <position position="148"/>
    </location>
    <ligand>
        <name>Mn(2+)</name>
        <dbReference type="ChEBI" id="CHEBI:29035"/>
    </ligand>
</feature>
<comment type="catalytic activity">
    <reaction evidence="8">
        <text>2-C-methyl-D-erythritol 4-phosphate + NADP(+) = 1-deoxy-D-xylulose 5-phosphate + NADPH + H(+)</text>
        <dbReference type="Rhea" id="RHEA:13717"/>
        <dbReference type="ChEBI" id="CHEBI:15378"/>
        <dbReference type="ChEBI" id="CHEBI:57783"/>
        <dbReference type="ChEBI" id="CHEBI:57792"/>
        <dbReference type="ChEBI" id="CHEBI:58262"/>
        <dbReference type="ChEBI" id="CHEBI:58349"/>
        <dbReference type="EC" id="1.1.1.267"/>
    </reaction>
    <physiologicalReaction direction="right-to-left" evidence="8">
        <dbReference type="Rhea" id="RHEA:13719"/>
    </physiologicalReaction>
</comment>
<dbReference type="Gene3D" id="3.40.50.720">
    <property type="entry name" value="NAD(P)-binding Rossmann-like Domain"/>
    <property type="match status" value="1"/>
</dbReference>
<dbReference type="PIRSF" id="PIRSF006205">
    <property type="entry name" value="Dxp_reductismrs"/>
    <property type="match status" value="1"/>
</dbReference>
<dbReference type="PANTHER" id="PTHR30525:SF0">
    <property type="entry name" value="1-DEOXY-D-XYLULOSE 5-PHOSPHATE REDUCTOISOMERASE, CHLOROPLASTIC"/>
    <property type="match status" value="1"/>
</dbReference>
<dbReference type="RefSeq" id="WP_015262977.1">
    <property type="nucleotide sequence ID" value="NC_019903.1"/>
</dbReference>
<feature type="binding site" evidence="9">
    <location>
        <position position="122"/>
    </location>
    <ligand>
        <name>NADPH</name>
        <dbReference type="ChEBI" id="CHEBI:57783"/>
    </ligand>
</feature>
<dbReference type="EMBL" id="CP003344">
    <property type="protein sequence ID" value="AGA70006.1"/>
    <property type="molecule type" value="Genomic_DNA"/>
</dbReference>
<keyword evidence="14" id="KW-1185">Reference proteome</keyword>
<keyword evidence="3 9" id="KW-0479">Metal-binding</keyword>
<dbReference type="Gene3D" id="1.10.1740.10">
    <property type="match status" value="1"/>
</dbReference>
<sequence length="380" mass="42271">MKRLTILGSTGSIGTQTLDIVRQNPGKFEVYALAAGRNAEEVERQARQFKPRVIGLMDDKAARELKQRVADLDVEVVQGMEGLLRSVTDEAPDTIVTAISGRIGLEPTLAALQAGKDIALANKETLVAGGELVMETAKKLKRRILPVDSEHSAIFQCLEEDERTLEKIILTASGGPFRGWSAEKLKEVTPEVALKHPNWAMGAKITIDSATMMNKGLEVIEAHHLFNMTYEQIEVLIHPQSAIHSMVQYCDGSVLAQLGRPDMHLPIQYALSYPTRWSNPFERLDLRGKTLTFFDPDEYDFPALKLAYACGRRGGTLPAVMNAANEVAVHAFLARRIPYLEIIRLVERVCTEHDVLDATDLETILSADHWARMRTEEFIG</sequence>
<evidence type="ECO:0000313" key="14">
    <source>
        <dbReference type="Proteomes" id="UP000010797"/>
    </source>
</evidence>
<evidence type="ECO:0000259" key="10">
    <source>
        <dbReference type="Pfam" id="PF02670"/>
    </source>
</evidence>
<dbReference type="EC" id="1.1.1.267" evidence="9"/>
<dbReference type="HAMAP" id="MF_00183">
    <property type="entry name" value="DXP_reductoisom"/>
    <property type="match status" value="1"/>
</dbReference>
<keyword evidence="4 9" id="KW-0521">NADP</keyword>
<evidence type="ECO:0000256" key="4">
    <source>
        <dbReference type="ARBA" id="ARBA00022857"/>
    </source>
</evidence>
<feature type="binding site" evidence="9">
    <location>
        <position position="12"/>
    </location>
    <ligand>
        <name>NADPH</name>
        <dbReference type="ChEBI" id="CHEBI:57783"/>
    </ligand>
</feature>
<feature type="binding site" evidence="9">
    <location>
        <position position="11"/>
    </location>
    <ligand>
        <name>NADPH</name>
        <dbReference type="ChEBI" id="CHEBI:57783"/>
    </ligand>
</feature>
<evidence type="ECO:0000256" key="8">
    <source>
        <dbReference type="ARBA" id="ARBA00048543"/>
    </source>
</evidence>
<dbReference type="GO" id="GO:0070402">
    <property type="term" value="F:NADPH binding"/>
    <property type="evidence" value="ECO:0007669"/>
    <property type="project" value="InterPro"/>
</dbReference>
<dbReference type="AlphaFoldDB" id="L0FBJ6"/>
<dbReference type="Proteomes" id="UP000010797">
    <property type="component" value="Chromosome"/>
</dbReference>
<dbReference type="NCBIfam" id="NF009114">
    <property type="entry name" value="PRK12464.1"/>
    <property type="match status" value="1"/>
</dbReference>
<dbReference type="NCBIfam" id="TIGR00243">
    <property type="entry name" value="Dxr"/>
    <property type="match status" value="1"/>
</dbReference>
<feature type="binding site" evidence="9">
    <location>
        <position position="38"/>
    </location>
    <ligand>
        <name>NADPH</name>
        <dbReference type="ChEBI" id="CHEBI:57783"/>
    </ligand>
</feature>
<feature type="binding site" evidence="9">
    <location>
        <position position="196"/>
    </location>
    <ligand>
        <name>1-deoxy-D-xylulose 5-phosphate</name>
        <dbReference type="ChEBI" id="CHEBI:57792"/>
    </ligand>
</feature>
<keyword evidence="6 9" id="KW-0464">Manganese</keyword>
<dbReference type="eggNOG" id="COG0743">
    <property type="taxonomic scope" value="Bacteria"/>
</dbReference>
<evidence type="ECO:0000256" key="1">
    <source>
        <dbReference type="ARBA" id="ARBA00005094"/>
    </source>
</evidence>
<feature type="domain" description="1-deoxy-D-xylulose 5-phosphate reductoisomerase N-terminal" evidence="10">
    <location>
        <begin position="4"/>
        <end position="130"/>
    </location>
</feature>
<dbReference type="GO" id="GO:0051484">
    <property type="term" value="P:isopentenyl diphosphate biosynthetic process, methylerythritol 4-phosphate pathway involved in terpenoid biosynthetic process"/>
    <property type="evidence" value="ECO:0007669"/>
    <property type="project" value="TreeGrafter"/>
</dbReference>
<gene>
    <name evidence="9" type="primary">dxr</name>
    <name evidence="13" type="ordered locus">Desdi_2590</name>
</gene>
<feature type="binding site" evidence="9">
    <location>
        <position position="36"/>
    </location>
    <ligand>
        <name>NADPH</name>
        <dbReference type="ChEBI" id="CHEBI:57783"/>
    </ligand>
</feature>
<name>L0FBJ6_DESDL</name>
<dbReference type="InterPro" id="IPR026877">
    <property type="entry name" value="DXPR_C"/>
</dbReference>
<feature type="binding site" evidence="9">
    <location>
        <position position="13"/>
    </location>
    <ligand>
        <name>NADPH</name>
        <dbReference type="ChEBI" id="CHEBI:57783"/>
    </ligand>
</feature>
<comment type="similarity">
    <text evidence="2 9">Belongs to the DXR family.</text>
</comment>
<accession>L0FBJ6</accession>
<dbReference type="GO" id="GO:0030604">
    <property type="term" value="F:1-deoxy-D-xylulose-5-phosphate reductoisomerase activity"/>
    <property type="evidence" value="ECO:0007669"/>
    <property type="project" value="UniProtKB-UniRule"/>
</dbReference>
<feature type="binding site" evidence="9">
    <location>
        <position position="37"/>
    </location>
    <ligand>
        <name>NADPH</name>
        <dbReference type="ChEBI" id="CHEBI:57783"/>
    </ligand>
</feature>
<evidence type="ECO:0000256" key="7">
    <source>
        <dbReference type="ARBA" id="ARBA00023229"/>
    </source>
</evidence>
<evidence type="ECO:0000259" key="12">
    <source>
        <dbReference type="Pfam" id="PF13288"/>
    </source>
</evidence>
<dbReference type="SUPFAM" id="SSF69055">
    <property type="entry name" value="1-deoxy-D-xylulose-5-phosphate reductoisomerase, C-terminal domain"/>
    <property type="match status" value="1"/>
</dbReference>
<organism evidence="13 14">
    <name type="scientific">Desulfitobacterium dichloroeliminans (strain LMG P-21439 / DCA1)</name>
    <dbReference type="NCBI Taxonomy" id="871963"/>
    <lineage>
        <taxon>Bacteria</taxon>
        <taxon>Bacillati</taxon>
        <taxon>Bacillota</taxon>
        <taxon>Clostridia</taxon>
        <taxon>Eubacteriales</taxon>
        <taxon>Desulfitobacteriaceae</taxon>
        <taxon>Desulfitobacterium</taxon>
    </lineage>
</organism>
<dbReference type="UniPathway" id="UPA00056">
    <property type="reaction ID" value="UER00092"/>
</dbReference>
<evidence type="ECO:0000256" key="6">
    <source>
        <dbReference type="ARBA" id="ARBA00023211"/>
    </source>
</evidence>
<feature type="binding site" evidence="9">
    <location>
        <position position="214"/>
    </location>
    <ligand>
        <name>1-deoxy-D-xylulose 5-phosphate</name>
        <dbReference type="ChEBI" id="CHEBI:57792"/>
    </ligand>
</feature>
<evidence type="ECO:0000313" key="13">
    <source>
        <dbReference type="EMBL" id="AGA70006.1"/>
    </source>
</evidence>
<dbReference type="InterPro" id="IPR013644">
    <property type="entry name" value="DXP_reductoisomerase_C"/>
</dbReference>
<dbReference type="InterPro" id="IPR013512">
    <property type="entry name" value="DXP_reductoisomerase_N"/>
</dbReference>
<feature type="binding site" evidence="9">
    <location>
        <position position="10"/>
    </location>
    <ligand>
        <name>NADPH</name>
        <dbReference type="ChEBI" id="CHEBI:57783"/>
    </ligand>
</feature>
<feature type="binding site" evidence="9">
    <location>
        <position position="124"/>
    </location>
    <ligand>
        <name>NADPH</name>
        <dbReference type="ChEBI" id="CHEBI:57783"/>
    </ligand>
</feature>
<evidence type="ECO:0000256" key="3">
    <source>
        <dbReference type="ARBA" id="ARBA00022723"/>
    </source>
</evidence>
<feature type="binding site" evidence="9">
    <location>
        <position position="215"/>
    </location>
    <ligand>
        <name>1-deoxy-D-xylulose 5-phosphate</name>
        <dbReference type="ChEBI" id="CHEBI:57792"/>
    </ligand>
</feature>
<dbReference type="Pfam" id="PF08436">
    <property type="entry name" value="DXP_redisom_C"/>
    <property type="match status" value="1"/>
</dbReference>
<evidence type="ECO:0000259" key="11">
    <source>
        <dbReference type="Pfam" id="PF08436"/>
    </source>
</evidence>
<feature type="binding site" evidence="9">
    <location>
        <position position="218"/>
    </location>
    <ligand>
        <name>1-deoxy-D-xylulose 5-phosphate</name>
        <dbReference type="ChEBI" id="CHEBI:57792"/>
    </ligand>
</feature>
<dbReference type="InterPro" id="IPR003821">
    <property type="entry name" value="DXP_reductoisomerase"/>
</dbReference>
<keyword evidence="9" id="KW-0460">Magnesium</keyword>
<comment type="cofactor">
    <cofactor evidence="9">
        <name>Mg(2+)</name>
        <dbReference type="ChEBI" id="CHEBI:18420"/>
    </cofactor>
    <cofactor evidence="9">
        <name>Mn(2+)</name>
        <dbReference type="ChEBI" id="CHEBI:29035"/>
    </cofactor>
</comment>
<dbReference type="STRING" id="871963.Desdi_2590"/>
<dbReference type="PANTHER" id="PTHR30525">
    <property type="entry name" value="1-DEOXY-D-XYLULOSE 5-PHOSPHATE REDUCTOISOMERASE"/>
    <property type="match status" value="1"/>
</dbReference>
<feature type="binding site" evidence="9">
    <location>
        <position position="149"/>
    </location>
    <ligand>
        <name>1-deoxy-D-xylulose 5-phosphate</name>
        <dbReference type="ChEBI" id="CHEBI:57792"/>
    </ligand>
</feature>
<dbReference type="KEGG" id="ddl:Desdi_2590"/>
<dbReference type="SUPFAM" id="SSF55347">
    <property type="entry name" value="Glyceraldehyde-3-phosphate dehydrogenase-like, C-terminal domain"/>
    <property type="match status" value="1"/>
</dbReference>
<dbReference type="GO" id="GO:0016853">
    <property type="term" value="F:isomerase activity"/>
    <property type="evidence" value="ECO:0007669"/>
    <property type="project" value="UniProtKB-KW"/>
</dbReference>
<feature type="binding site" evidence="9">
    <location>
        <position position="218"/>
    </location>
    <ligand>
        <name>Mn(2+)</name>
        <dbReference type="ChEBI" id="CHEBI:29035"/>
    </ligand>
</feature>
<dbReference type="FunFam" id="3.40.50.720:FF:000045">
    <property type="entry name" value="1-deoxy-D-xylulose 5-phosphate reductoisomerase"/>
    <property type="match status" value="1"/>
</dbReference>
<feature type="binding site" evidence="9">
    <location>
        <position position="173"/>
    </location>
    <ligand>
        <name>1-deoxy-D-xylulose 5-phosphate</name>
        <dbReference type="ChEBI" id="CHEBI:57792"/>
    </ligand>
</feature>
<evidence type="ECO:0000256" key="9">
    <source>
        <dbReference type="HAMAP-Rule" id="MF_00183"/>
    </source>
</evidence>
<dbReference type="InterPro" id="IPR036291">
    <property type="entry name" value="NAD(P)-bd_dom_sf"/>
</dbReference>
<dbReference type="InterPro" id="IPR036169">
    <property type="entry name" value="DXPR_C_sf"/>
</dbReference>
<proteinExistence type="inferred from homology"/>
<keyword evidence="5 9" id="KW-0560">Oxidoreductase</keyword>
<feature type="binding site" evidence="9">
    <location>
        <position position="202"/>
    </location>
    <ligand>
        <name>NADPH</name>
        <dbReference type="ChEBI" id="CHEBI:57783"/>
    </ligand>
</feature>
<dbReference type="Pfam" id="PF13288">
    <property type="entry name" value="DXPR_C"/>
    <property type="match status" value="1"/>
</dbReference>
<comment type="pathway">
    <text evidence="1 9">Isoprenoid biosynthesis; isopentenyl diphosphate biosynthesis via DXP pathway; isopentenyl diphosphate from 1-deoxy-D-xylulose 5-phosphate: step 1/6.</text>
</comment>